<accession>A0A2I1K3P3</accession>
<feature type="transmembrane region" description="Helical" evidence="2">
    <location>
        <begin position="187"/>
        <end position="205"/>
    </location>
</feature>
<protein>
    <recommendedName>
        <fullName evidence="5">DUF1189 domain-containing protein</fullName>
    </recommendedName>
</protein>
<sequence length="329" mass="38753">MRNLINIVRHGVRNPRYYIESLNINWWILQLGMALVTLILAISTMLKVTPLIQQISTEMSEAIEYLPNYEIQNNVLQLEENSKPLYYEGSYFKLIIDDDLKRDSLNQRTLNEERPSTLNSTKFLSLFILQDDVTAVLNQQVITIPNGQYLVGNPHRLKLLLDYPQTNQISMFLSIVFSYFMMFFIRYWFDLILINGIAGLFNFRLTRPILWRDRLKIMTVISYAPVLLLEAVSWIFPLISSSFLILSTLCLVIFFICLRNHTQYIQFIMKTLDIDIDSVQDEIKRQMDELNQRENSNQQNKKTDQKRSTDVVDLYPKNEDNPSDKDRDK</sequence>
<dbReference type="Pfam" id="PF06691">
    <property type="entry name" value="DUF1189"/>
    <property type="match status" value="1"/>
</dbReference>
<dbReference type="AlphaFoldDB" id="A0A2I1K3P3"/>
<dbReference type="RefSeq" id="WP_101953909.1">
    <property type="nucleotide sequence ID" value="NZ_PKHE01000004.1"/>
</dbReference>
<comment type="caution">
    <text evidence="3">The sequence shown here is derived from an EMBL/GenBank/DDBJ whole genome shotgun (WGS) entry which is preliminary data.</text>
</comment>
<evidence type="ECO:0008006" key="5">
    <source>
        <dbReference type="Google" id="ProtNLM"/>
    </source>
</evidence>
<keyword evidence="2" id="KW-0812">Transmembrane</keyword>
<dbReference type="Proteomes" id="UP000234384">
    <property type="component" value="Unassembled WGS sequence"/>
</dbReference>
<evidence type="ECO:0000256" key="2">
    <source>
        <dbReference type="SAM" id="Phobius"/>
    </source>
</evidence>
<gene>
    <name evidence="3" type="ORF">CYJ57_02240</name>
</gene>
<feature type="transmembrane region" description="Helical" evidence="2">
    <location>
        <begin position="24"/>
        <end position="46"/>
    </location>
</feature>
<reference evidence="3 4" key="1">
    <citation type="submission" date="2017-12" db="EMBL/GenBank/DDBJ databases">
        <title>Phylogenetic diversity of female urinary microbiome.</title>
        <authorList>
            <person name="Thomas-White K."/>
            <person name="Wolfe A.J."/>
        </authorList>
    </citation>
    <scope>NUCLEOTIDE SEQUENCE [LARGE SCALE GENOMIC DNA]</scope>
    <source>
        <strain evidence="3 4">UMB0898</strain>
    </source>
</reference>
<feature type="transmembrane region" description="Helical" evidence="2">
    <location>
        <begin position="242"/>
        <end position="260"/>
    </location>
</feature>
<dbReference type="EMBL" id="PKHE01000004">
    <property type="protein sequence ID" value="PKY90274.1"/>
    <property type="molecule type" value="Genomic_DNA"/>
</dbReference>
<evidence type="ECO:0000313" key="4">
    <source>
        <dbReference type="Proteomes" id="UP000234384"/>
    </source>
</evidence>
<evidence type="ECO:0000313" key="3">
    <source>
        <dbReference type="EMBL" id="PKY90274.1"/>
    </source>
</evidence>
<name>A0A2I1K3P3_9LACT</name>
<keyword evidence="2" id="KW-0472">Membrane</keyword>
<keyword evidence="2" id="KW-1133">Transmembrane helix</keyword>
<organism evidence="3 4">
    <name type="scientific">Falseniella ignava</name>
    <dbReference type="NCBI Taxonomy" id="137730"/>
    <lineage>
        <taxon>Bacteria</taxon>
        <taxon>Bacillati</taxon>
        <taxon>Bacillota</taxon>
        <taxon>Bacilli</taxon>
        <taxon>Lactobacillales</taxon>
        <taxon>Aerococcaceae</taxon>
        <taxon>Falseniella</taxon>
    </lineage>
</organism>
<feature type="transmembrane region" description="Helical" evidence="2">
    <location>
        <begin position="217"/>
        <end position="236"/>
    </location>
</feature>
<feature type="compositionally biased region" description="Basic and acidic residues" evidence="1">
    <location>
        <begin position="301"/>
        <end position="329"/>
    </location>
</feature>
<proteinExistence type="predicted"/>
<feature type="region of interest" description="Disordered" evidence="1">
    <location>
        <begin position="290"/>
        <end position="329"/>
    </location>
</feature>
<evidence type="ECO:0000256" key="1">
    <source>
        <dbReference type="SAM" id="MobiDB-lite"/>
    </source>
</evidence>
<dbReference type="OrthoDB" id="2139271at2"/>
<dbReference type="InterPro" id="IPR009574">
    <property type="entry name" value="DUF1189"/>
</dbReference>